<dbReference type="EMBL" id="CM042034">
    <property type="protein sequence ID" value="KAI3762904.1"/>
    <property type="molecule type" value="Genomic_DNA"/>
</dbReference>
<organism evidence="1 2">
    <name type="scientific">Smallanthus sonchifolius</name>
    <dbReference type="NCBI Taxonomy" id="185202"/>
    <lineage>
        <taxon>Eukaryota</taxon>
        <taxon>Viridiplantae</taxon>
        <taxon>Streptophyta</taxon>
        <taxon>Embryophyta</taxon>
        <taxon>Tracheophyta</taxon>
        <taxon>Spermatophyta</taxon>
        <taxon>Magnoliopsida</taxon>
        <taxon>eudicotyledons</taxon>
        <taxon>Gunneridae</taxon>
        <taxon>Pentapetalae</taxon>
        <taxon>asterids</taxon>
        <taxon>campanulids</taxon>
        <taxon>Asterales</taxon>
        <taxon>Asteraceae</taxon>
        <taxon>Asteroideae</taxon>
        <taxon>Heliantheae alliance</taxon>
        <taxon>Millerieae</taxon>
        <taxon>Smallanthus</taxon>
    </lineage>
</organism>
<reference evidence="2" key="1">
    <citation type="journal article" date="2022" name="Mol. Ecol. Resour.">
        <title>The genomes of chicory, endive, great burdock and yacon provide insights into Asteraceae palaeo-polyploidization history and plant inulin production.</title>
        <authorList>
            <person name="Fan W."/>
            <person name="Wang S."/>
            <person name="Wang H."/>
            <person name="Wang A."/>
            <person name="Jiang F."/>
            <person name="Liu H."/>
            <person name="Zhao H."/>
            <person name="Xu D."/>
            <person name="Zhang Y."/>
        </authorList>
    </citation>
    <scope>NUCLEOTIDE SEQUENCE [LARGE SCALE GENOMIC DNA]</scope>
    <source>
        <strain evidence="2">cv. Yunnan</strain>
    </source>
</reference>
<protein>
    <submittedName>
        <fullName evidence="1">Uncharacterized protein</fullName>
    </submittedName>
</protein>
<gene>
    <name evidence="1" type="ORF">L1987_53346</name>
</gene>
<sequence length="108" mass="12706">MLILDLCFKRRTKRSKIGSHGEARLIWWSHDDEGRLKGMVLTLSPFFRRSFAAASLSLLRRFPEKNLRSYSRHFHRQFLALSSNLNLRFNYTLSISLIPSIPMGYFTL</sequence>
<comment type="caution">
    <text evidence="1">The sequence shown here is derived from an EMBL/GenBank/DDBJ whole genome shotgun (WGS) entry which is preliminary data.</text>
</comment>
<reference evidence="1 2" key="2">
    <citation type="journal article" date="2022" name="Mol. Ecol. Resour.">
        <title>The genomes of chicory, endive, great burdock and yacon provide insights into Asteraceae paleo-polyploidization history and plant inulin production.</title>
        <authorList>
            <person name="Fan W."/>
            <person name="Wang S."/>
            <person name="Wang H."/>
            <person name="Wang A."/>
            <person name="Jiang F."/>
            <person name="Liu H."/>
            <person name="Zhao H."/>
            <person name="Xu D."/>
            <person name="Zhang Y."/>
        </authorList>
    </citation>
    <scope>NUCLEOTIDE SEQUENCE [LARGE SCALE GENOMIC DNA]</scope>
    <source>
        <strain evidence="2">cv. Yunnan</strain>
        <tissue evidence="1">Leaves</tissue>
    </source>
</reference>
<evidence type="ECO:0000313" key="1">
    <source>
        <dbReference type="EMBL" id="KAI3762904.1"/>
    </source>
</evidence>
<evidence type="ECO:0000313" key="2">
    <source>
        <dbReference type="Proteomes" id="UP001056120"/>
    </source>
</evidence>
<keyword evidence="2" id="KW-1185">Reference proteome</keyword>
<dbReference type="Proteomes" id="UP001056120">
    <property type="component" value="Linkage Group LG17"/>
</dbReference>
<name>A0ACB9EVL5_9ASTR</name>
<proteinExistence type="predicted"/>
<accession>A0ACB9EVL5</accession>